<dbReference type="SUPFAM" id="SSF101790">
    <property type="entry name" value="Aminomethyltransferase beta-barrel domain"/>
    <property type="match status" value="1"/>
</dbReference>
<proteinExistence type="inferred from homology"/>
<dbReference type="Gene3D" id="3.10.20.440">
    <property type="entry name" value="2Fe-2S iron-sulphur cluster binding domain, sarcosine oxidase, alpha subunit, N-terminal domain"/>
    <property type="match status" value="1"/>
</dbReference>
<dbReference type="InterPro" id="IPR029043">
    <property type="entry name" value="GcvT/YgfZ_C"/>
</dbReference>
<organism evidence="7 8">
    <name type="scientific">Kaistia defluvii</name>
    <dbReference type="NCBI Taxonomy" id="410841"/>
    <lineage>
        <taxon>Bacteria</taxon>
        <taxon>Pseudomonadati</taxon>
        <taxon>Pseudomonadota</taxon>
        <taxon>Alphaproteobacteria</taxon>
        <taxon>Hyphomicrobiales</taxon>
        <taxon>Kaistiaceae</taxon>
        <taxon>Kaistia</taxon>
    </lineage>
</organism>
<feature type="domain" description="Aminomethyltransferase C-terminal" evidence="5">
    <location>
        <begin position="902"/>
        <end position="987"/>
    </location>
</feature>
<dbReference type="EC" id="1.5.3.1" evidence="7"/>
<evidence type="ECO:0000259" key="3">
    <source>
        <dbReference type="Pfam" id="PF01571"/>
    </source>
</evidence>
<dbReference type="PANTHER" id="PTHR43757:SF2">
    <property type="entry name" value="AMINOMETHYLTRANSFERASE, MITOCHONDRIAL"/>
    <property type="match status" value="1"/>
</dbReference>
<dbReference type="InterPro" id="IPR027266">
    <property type="entry name" value="TrmE/GcvT-like"/>
</dbReference>
<dbReference type="NCBIfam" id="TIGR01372">
    <property type="entry name" value="soxA"/>
    <property type="match status" value="1"/>
</dbReference>
<dbReference type="Pfam" id="PF07992">
    <property type="entry name" value="Pyr_redox_2"/>
    <property type="match status" value="1"/>
</dbReference>
<gene>
    <name evidence="7" type="ORF">ABIE08_002128</name>
</gene>
<comment type="caution">
    <text evidence="7">The sequence shown here is derived from an EMBL/GenBank/DDBJ whole genome shotgun (WGS) entry which is preliminary data.</text>
</comment>
<evidence type="ECO:0000313" key="8">
    <source>
        <dbReference type="Proteomes" id="UP001549321"/>
    </source>
</evidence>
<dbReference type="PRINTS" id="PR00368">
    <property type="entry name" value="FADPNR"/>
</dbReference>
<dbReference type="InterPro" id="IPR023753">
    <property type="entry name" value="FAD/NAD-binding_dom"/>
</dbReference>
<feature type="domain" description="GCVT N-terminal" evidence="3">
    <location>
        <begin position="611"/>
        <end position="882"/>
    </location>
</feature>
<evidence type="ECO:0000313" key="7">
    <source>
        <dbReference type="EMBL" id="MET4634215.1"/>
    </source>
</evidence>
<evidence type="ECO:0000259" key="5">
    <source>
        <dbReference type="Pfam" id="PF08669"/>
    </source>
</evidence>
<dbReference type="EMBL" id="JBEPSM010000001">
    <property type="protein sequence ID" value="MET4634215.1"/>
    <property type="molecule type" value="Genomic_DNA"/>
</dbReference>
<dbReference type="RefSeq" id="WP_354550876.1">
    <property type="nucleotide sequence ID" value="NZ_JBEPSM010000001.1"/>
</dbReference>
<dbReference type="Gene3D" id="3.50.50.60">
    <property type="entry name" value="FAD/NAD(P)-binding domain"/>
    <property type="match status" value="1"/>
</dbReference>
<name>A0ABV2QYX6_9HYPH</name>
<dbReference type="InterPro" id="IPR041854">
    <property type="entry name" value="BFD-like_2Fe2S-bd_dom_sf"/>
</dbReference>
<dbReference type="PRINTS" id="PR00411">
    <property type="entry name" value="PNDRDTASEI"/>
</dbReference>
<keyword evidence="8" id="KW-1185">Reference proteome</keyword>
<dbReference type="PANTHER" id="PTHR43757">
    <property type="entry name" value="AMINOMETHYLTRANSFERASE"/>
    <property type="match status" value="1"/>
</dbReference>
<feature type="domain" description="SoxA A3" evidence="6">
    <location>
        <begin position="514"/>
        <end position="594"/>
    </location>
</feature>
<feature type="domain" description="FAD/NAD(P)-binding" evidence="4">
    <location>
        <begin position="172"/>
        <end position="432"/>
    </location>
</feature>
<dbReference type="Pfam" id="PF08669">
    <property type="entry name" value="GCV_T_C"/>
    <property type="match status" value="1"/>
</dbReference>
<dbReference type="Pfam" id="PF01571">
    <property type="entry name" value="GCV_T"/>
    <property type="match status" value="1"/>
</dbReference>
<dbReference type="InterPro" id="IPR042204">
    <property type="entry name" value="2Fe-2S-bd_N"/>
</dbReference>
<evidence type="ECO:0000259" key="4">
    <source>
        <dbReference type="Pfam" id="PF07992"/>
    </source>
</evidence>
<reference evidence="7 8" key="1">
    <citation type="submission" date="2024-06" db="EMBL/GenBank/DDBJ databases">
        <title>Sorghum-associated microbial communities from plants grown in Nebraska, USA.</title>
        <authorList>
            <person name="Schachtman D."/>
        </authorList>
    </citation>
    <scope>NUCLEOTIDE SEQUENCE [LARGE SCALE GENOMIC DNA]</scope>
    <source>
        <strain evidence="7 8">3207</strain>
    </source>
</reference>
<accession>A0ABV2QYX6</accession>
<dbReference type="Proteomes" id="UP001549321">
    <property type="component" value="Unassembled WGS sequence"/>
</dbReference>
<dbReference type="InterPro" id="IPR028896">
    <property type="entry name" value="GcvT/YgfZ/DmdA"/>
</dbReference>
<dbReference type="InterPro" id="IPR041117">
    <property type="entry name" value="SoxA_A3"/>
</dbReference>
<dbReference type="Pfam" id="PF13510">
    <property type="entry name" value="Fer2_4"/>
    <property type="match status" value="1"/>
</dbReference>
<dbReference type="SUPFAM" id="SSF51905">
    <property type="entry name" value="FAD/NAD(P)-binding domain"/>
    <property type="match status" value="1"/>
</dbReference>
<dbReference type="Pfam" id="PF17806">
    <property type="entry name" value="SO_alpha_A3"/>
    <property type="match status" value="1"/>
</dbReference>
<keyword evidence="2 7" id="KW-0560">Oxidoreductase</keyword>
<dbReference type="GO" id="GO:0008115">
    <property type="term" value="F:sarcosine oxidase activity"/>
    <property type="evidence" value="ECO:0007669"/>
    <property type="project" value="UniProtKB-EC"/>
</dbReference>
<sequence length="995" mass="106706">MAGRNRLPRGGRIDRSKPVSIAFNGRTLTGFAGDTVASLLIAHDIHFVGRSFKYHRPRGFLSHGSDEPNALLSVDRGPGKIDPNNRATVAEARDGLVTQSQNHWPSLEFDVGAINDVLSPVFVAGFYYKTFMWPRRFWDSVYEPKIRAAAGLGRAPSEPDADRYANRHAHCDVLVVGAGPAGLAAALAASGTGKRVILADEQAEMGGTLLHDRTSLIDGKAAQEWMAEALAELRARSNVTLLPRTTAFGYYNHNHVALAERITDHLADAPAHLPRERLWQVRAGEVVLATGAHERPLVFADNDRPGILLAESVRAFVNHYAVAPGRRIVFVTNGASAYAAALDAADAGLDVTLVDIRPESDCGPELAALRAKGVPALTGHTVLAATGTRRVTGLAVAPVSPEGKIGARKILAADCVGMSGGWTPSVHLFSQSRGKLRFNPALDAFVPDQPVQATRSAGAANGRYDLAEILAEGFAAGTAAAGNSASRTFAATPTSTGFWPVRVLPTDADPARIKAFIDFQNDVTAKDIHLAVREGFESVEHVKRYTTTGMATDQGKSSNMNALGIVAGILDKPLPAVGTTTFRPPYTPVTFGTLIGPSRGPLFDPARKTPIHGWAEEQGARFEDVGLWKRAWYFPRGDEDIREAVARECAAVREHVGIFDASTLGKIEVVGPDAAEFMNRIYINGWLKLEPGRCRYGLMLKEDGYILDDGVVARLAPDRFHVTTTTGGAPRVLAHMEDYLQTEWPELEVFLTSTTEQFAVIAVQGPKARDLIAPLVTGIDLSNDAFPHMAVRTGFIGGVPTRLFRVSFTGELGFEINVPADYGRAVWEAIFARGAAFGLTPYGTEAMHVLRAERGFVIIGQETDGTVTPDDLGLAGMIAKSKPDFVGKRSLARPDLVAPGRKQLVGILADDPTLLLDEGAQIVADRDQPIPIHALGHVTSSYWSPACDRSIALALVEGGRARIGSDVFVTTPSSFTKATVTAPAFFDPAGERVHA</sequence>
<dbReference type="InterPro" id="IPR006222">
    <property type="entry name" value="GCVT_N"/>
</dbReference>
<dbReference type="Gene3D" id="1.10.10.1100">
    <property type="entry name" value="BFD-like [2Fe-2S]-binding domain"/>
    <property type="match status" value="1"/>
</dbReference>
<evidence type="ECO:0000256" key="2">
    <source>
        <dbReference type="ARBA" id="ARBA00023002"/>
    </source>
</evidence>
<dbReference type="InterPro" id="IPR006277">
    <property type="entry name" value="Sarcosine_oxidase_asu"/>
</dbReference>
<dbReference type="PIRSF" id="PIRSF037980">
    <property type="entry name" value="SoxA"/>
    <property type="match status" value="1"/>
</dbReference>
<dbReference type="SUPFAM" id="SSF103025">
    <property type="entry name" value="Folate-binding domain"/>
    <property type="match status" value="1"/>
</dbReference>
<evidence type="ECO:0000256" key="1">
    <source>
        <dbReference type="ARBA" id="ARBA00008609"/>
    </source>
</evidence>
<dbReference type="Gene3D" id="3.30.1360.120">
    <property type="entry name" value="Probable tRNA modification gtpase trme, domain 1"/>
    <property type="match status" value="1"/>
</dbReference>
<comment type="similarity">
    <text evidence="1">Belongs to the GcvT family.</text>
</comment>
<evidence type="ECO:0000259" key="6">
    <source>
        <dbReference type="Pfam" id="PF17806"/>
    </source>
</evidence>
<dbReference type="InterPro" id="IPR013977">
    <property type="entry name" value="GcvT_C"/>
</dbReference>
<dbReference type="InterPro" id="IPR036188">
    <property type="entry name" value="FAD/NAD-bd_sf"/>
</dbReference>
<protein>
    <submittedName>
        <fullName evidence="7">Sarcosine oxidase subunit alpha</fullName>
        <ecNumber evidence="7">1.5.3.1</ecNumber>
    </submittedName>
</protein>